<evidence type="ECO:0000313" key="5">
    <source>
        <dbReference type="EMBL" id="KFM27422.1"/>
    </source>
</evidence>
<feature type="compositionally biased region" description="Low complexity" evidence="2">
    <location>
        <begin position="674"/>
        <end position="699"/>
    </location>
</feature>
<dbReference type="PROSITE" id="PS51194">
    <property type="entry name" value="HELICASE_CTER"/>
    <property type="match status" value="1"/>
</dbReference>
<sequence>MPHAAHDGLSFVPGSPLEVARGALLPKILIVAQGEAVLKKPFKSPHPGAPAKSNIELPPGIEPLILWTPAEGQEGTPVEVDPMLTRWLRPHQREGVAFMFECVTGLRPFDGQGCILADDMGLGKTLQGIGLLWTLLHARAPALGGTPVAKRAIICCPTSLVANWDSECSKWLDGRVRTLPLAESSREDVIAGVNSFLHPNHIHQVMIVSYETFRLHAERFREAGTCDLLICDEAHRLKNDATLTNRALGAMACRRRVLLSGTPLQNKLDEFYAMVDFCNPGVLGGAGAFRRYFEGPILAGREPDASDAEVEAGASRTAELSSIVNHFILRRTNTLLSAHLPPKVVEVVCCSMTPLQASLYTHFLDSKAAAALFTSQRAARVLSAITSLKKLLSHPKLIYDTLHAPGAKGGEADGFAGAGAFFPPGLFDDGRPGRGSMPLGWEHLSGKFSVLAKLLDVLRRLTTDRIVVVSNYTQTLDLVGQLCRERGYPFLRLDGSTTINKRQKLVKAFCDPTEDHFVFLLSSKAGGCGLNLIGGNRLVYVYRFLTTGTIEEKVYQRQLSKEGLQQELRDLFTHDAATLSSTYDAVCAKKKAGTGGGGARLAVGGAAQAPQRAGAGPVGHPPEEDLGSWAHHRSVHSVPDPALREAGGEHVSFVFALDVAGRDIGPEAPLAPVARRPGSGAAPWGGRAGPGRSAAPRPALDGDKENLGVPGKVAAAGSTALDARGLKPTMPRPMIGRPSGQTFSLPKRIRAGPPDLKPGGEPQARPPVPSLADMDDDDAFL</sequence>
<dbReference type="RefSeq" id="XP_011400389.1">
    <property type="nucleotide sequence ID" value="XM_011402087.1"/>
</dbReference>
<dbReference type="GO" id="GO:0045003">
    <property type="term" value="P:double-strand break repair via synthesis-dependent strand annealing"/>
    <property type="evidence" value="ECO:0007669"/>
    <property type="project" value="TreeGrafter"/>
</dbReference>
<dbReference type="CDD" id="cd18004">
    <property type="entry name" value="DEXHc_RAD54"/>
    <property type="match status" value="1"/>
</dbReference>
<dbReference type="InterPro" id="IPR014001">
    <property type="entry name" value="Helicase_ATP-bd"/>
</dbReference>
<dbReference type="Proteomes" id="UP000028924">
    <property type="component" value="Unassembled WGS sequence"/>
</dbReference>
<dbReference type="PANTHER" id="PTHR45629:SF7">
    <property type="entry name" value="DNA EXCISION REPAIR PROTEIN ERCC-6-RELATED"/>
    <property type="match status" value="1"/>
</dbReference>
<evidence type="ECO:0000256" key="1">
    <source>
        <dbReference type="ARBA" id="ARBA00022801"/>
    </source>
</evidence>
<dbReference type="eggNOG" id="KOG0390">
    <property type="taxonomic scope" value="Eukaryota"/>
</dbReference>
<dbReference type="InterPro" id="IPR038718">
    <property type="entry name" value="SNF2-like_sf"/>
</dbReference>
<feature type="compositionally biased region" description="Low complexity" evidence="2">
    <location>
        <begin position="606"/>
        <end position="615"/>
    </location>
</feature>
<dbReference type="CDD" id="cd18793">
    <property type="entry name" value="SF2_C_SNF"/>
    <property type="match status" value="1"/>
</dbReference>
<dbReference type="AlphaFoldDB" id="A0A087SNW8"/>
<dbReference type="OrthoDB" id="413460at2759"/>
<dbReference type="EMBL" id="KL662146">
    <property type="protein sequence ID" value="KFM27422.1"/>
    <property type="molecule type" value="Genomic_DNA"/>
</dbReference>
<keyword evidence="6" id="KW-1185">Reference proteome</keyword>
<dbReference type="FunFam" id="3.40.50.10810:FF:000021">
    <property type="entry name" value="DNA repair and recombination protein RAD54"/>
    <property type="match status" value="1"/>
</dbReference>
<dbReference type="GO" id="GO:0007131">
    <property type="term" value="P:reciprocal meiotic recombination"/>
    <property type="evidence" value="ECO:0007669"/>
    <property type="project" value="TreeGrafter"/>
</dbReference>
<dbReference type="Pfam" id="PF00176">
    <property type="entry name" value="SNF2-rel_dom"/>
    <property type="match status" value="1"/>
</dbReference>
<dbReference type="SMART" id="SM00487">
    <property type="entry name" value="DEXDc"/>
    <property type="match status" value="1"/>
</dbReference>
<reference evidence="5 6" key="1">
    <citation type="journal article" date="2014" name="BMC Genomics">
        <title>Oil accumulation mechanisms of the oleaginous microalga Chlorella protothecoides revealed through its genome, transcriptomes, and proteomes.</title>
        <authorList>
            <person name="Gao C."/>
            <person name="Wang Y."/>
            <person name="Shen Y."/>
            <person name="Yan D."/>
            <person name="He X."/>
            <person name="Dai J."/>
            <person name="Wu Q."/>
        </authorList>
    </citation>
    <scope>NUCLEOTIDE SEQUENCE [LARGE SCALE GENOMIC DNA]</scope>
    <source>
        <strain evidence="5 6">0710</strain>
    </source>
</reference>
<dbReference type="GeneID" id="23612590"/>
<dbReference type="Gene3D" id="1.20.120.850">
    <property type="entry name" value="SWI2/SNF2 ATPases, N-terminal domain"/>
    <property type="match status" value="1"/>
</dbReference>
<accession>A0A087SNW8</accession>
<dbReference type="KEGG" id="apro:F751_1199"/>
<dbReference type="InterPro" id="IPR000330">
    <property type="entry name" value="SNF2_N"/>
</dbReference>
<proteinExistence type="predicted"/>
<evidence type="ECO:0000259" key="3">
    <source>
        <dbReference type="PROSITE" id="PS51192"/>
    </source>
</evidence>
<dbReference type="STRING" id="3075.A0A087SNW8"/>
<keyword evidence="1" id="KW-0378">Hydrolase</keyword>
<dbReference type="GO" id="GO:0015616">
    <property type="term" value="F:DNA translocase activity"/>
    <property type="evidence" value="ECO:0007669"/>
    <property type="project" value="TreeGrafter"/>
</dbReference>
<dbReference type="PANTHER" id="PTHR45629">
    <property type="entry name" value="SNF2/RAD54 FAMILY MEMBER"/>
    <property type="match status" value="1"/>
</dbReference>
<feature type="domain" description="Helicase ATP-binding" evidence="3">
    <location>
        <begin position="105"/>
        <end position="281"/>
    </location>
</feature>
<dbReference type="InterPro" id="IPR001650">
    <property type="entry name" value="Helicase_C-like"/>
</dbReference>
<name>A0A087SNW8_AUXPR</name>
<evidence type="ECO:0000259" key="4">
    <source>
        <dbReference type="PROSITE" id="PS51194"/>
    </source>
</evidence>
<dbReference type="InterPro" id="IPR027417">
    <property type="entry name" value="P-loop_NTPase"/>
</dbReference>
<dbReference type="InterPro" id="IPR050496">
    <property type="entry name" value="SNF2_RAD54_helicase_repair"/>
</dbReference>
<feature type="domain" description="Helicase C-terminal" evidence="4">
    <location>
        <begin position="453"/>
        <end position="602"/>
    </location>
</feature>
<dbReference type="GO" id="GO:0005634">
    <property type="term" value="C:nucleus"/>
    <property type="evidence" value="ECO:0007669"/>
    <property type="project" value="TreeGrafter"/>
</dbReference>
<dbReference type="SUPFAM" id="SSF52540">
    <property type="entry name" value="P-loop containing nucleoside triphosphate hydrolases"/>
    <property type="match status" value="2"/>
</dbReference>
<feature type="region of interest" description="Disordered" evidence="2">
    <location>
        <begin position="668"/>
        <end position="781"/>
    </location>
</feature>
<dbReference type="Gene3D" id="3.40.50.300">
    <property type="entry name" value="P-loop containing nucleotide triphosphate hydrolases"/>
    <property type="match status" value="2"/>
</dbReference>
<dbReference type="GO" id="GO:0016787">
    <property type="term" value="F:hydrolase activity"/>
    <property type="evidence" value="ECO:0007669"/>
    <property type="project" value="UniProtKB-KW"/>
</dbReference>
<protein>
    <submittedName>
        <fullName evidence="5">DNA repair and recombination protein RAD54-like protein</fullName>
    </submittedName>
</protein>
<evidence type="ECO:0000313" key="6">
    <source>
        <dbReference type="Proteomes" id="UP000028924"/>
    </source>
</evidence>
<dbReference type="Gene3D" id="3.40.50.10810">
    <property type="entry name" value="Tandem AAA-ATPase domain"/>
    <property type="match status" value="1"/>
</dbReference>
<dbReference type="InterPro" id="IPR049730">
    <property type="entry name" value="SNF2/RAD54-like_C"/>
</dbReference>
<feature type="region of interest" description="Disordered" evidence="2">
    <location>
        <begin position="606"/>
        <end position="625"/>
    </location>
</feature>
<dbReference type="GO" id="GO:0005524">
    <property type="term" value="F:ATP binding"/>
    <property type="evidence" value="ECO:0007669"/>
    <property type="project" value="InterPro"/>
</dbReference>
<dbReference type="PROSITE" id="PS51192">
    <property type="entry name" value="HELICASE_ATP_BIND_1"/>
    <property type="match status" value="1"/>
</dbReference>
<gene>
    <name evidence="5" type="ORF">F751_1199</name>
</gene>
<organism evidence="5 6">
    <name type="scientific">Auxenochlorella protothecoides</name>
    <name type="common">Green microalga</name>
    <name type="synonym">Chlorella protothecoides</name>
    <dbReference type="NCBI Taxonomy" id="3075"/>
    <lineage>
        <taxon>Eukaryota</taxon>
        <taxon>Viridiplantae</taxon>
        <taxon>Chlorophyta</taxon>
        <taxon>core chlorophytes</taxon>
        <taxon>Trebouxiophyceae</taxon>
        <taxon>Chlorellales</taxon>
        <taxon>Chlorellaceae</taxon>
        <taxon>Auxenochlorella</taxon>
    </lineage>
</organism>
<dbReference type="Pfam" id="PF00271">
    <property type="entry name" value="Helicase_C"/>
    <property type="match status" value="1"/>
</dbReference>
<evidence type="ECO:0000256" key="2">
    <source>
        <dbReference type="SAM" id="MobiDB-lite"/>
    </source>
</evidence>